<evidence type="ECO:0000313" key="2">
    <source>
        <dbReference type="Proteomes" id="UP000250266"/>
    </source>
</evidence>
<protein>
    <submittedName>
        <fullName evidence="1">Uncharacterized protein</fullName>
    </submittedName>
</protein>
<keyword evidence="2" id="KW-1185">Reference proteome</keyword>
<dbReference type="Proteomes" id="UP000250266">
    <property type="component" value="Unassembled WGS sequence"/>
</dbReference>
<proteinExistence type="predicted"/>
<accession>A0A8E2JI50</accession>
<dbReference type="EMBL" id="KV744859">
    <property type="protein sequence ID" value="OCK83510.1"/>
    <property type="molecule type" value="Genomic_DNA"/>
</dbReference>
<sequence length="157" mass="16832">MRGIQNFCVRDAICPLPLAPVATTTPLHLHAQVRSGLAMHAWERQNSPTAAKTRADMRALGVSVDSGGQGSRVGSKEALQHQRPYAAGRSLPQLTLASKHPGTDNGEEIVLVTAGNAGALLDARRKKQPFCPNNGSSSLKKRIHCDISIVIYVFLES</sequence>
<name>A0A8E2JI50_9PEZI</name>
<dbReference type="AlphaFoldDB" id="A0A8E2JI50"/>
<organism evidence="1 2">
    <name type="scientific">Lepidopterella palustris CBS 459.81</name>
    <dbReference type="NCBI Taxonomy" id="1314670"/>
    <lineage>
        <taxon>Eukaryota</taxon>
        <taxon>Fungi</taxon>
        <taxon>Dikarya</taxon>
        <taxon>Ascomycota</taxon>
        <taxon>Pezizomycotina</taxon>
        <taxon>Dothideomycetes</taxon>
        <taxon>Pleosporomycetidae</taxon>
        <taxon>Mytilinidiales</taxon>
        <taxon>Argynnaceae</taxon>
        <taxon>Lepidopterella</taxon>
    </lineage>
</organism>
<evidence type="ECO:0000313" key="1">
    <source>
        <dbReference type="EMBL" id="OCK83510.1"/>
    </source>
</evidence>
<reference evidence="1 2" key="1">
    <citation type="journal article" date="2016" name="Nat. Commun.">
        <title>Ectomycorrhizal ecology is imprinted in the genome of the dominant symbiotic fungus Cenococcum geophilum.</title>
        <authorList>
            <consortium name="DOE Joint Genome Institute"/>
            <person name="Peter M."/>
            <person name="Kohler A."/>
            <person name="Ohm R.A."/>
            <person name="Kuo A."/>
            <person name="Krutzmann J."/>
            <person name="Morin E."/>
            <person name="Arend M."/>
            <person name="Barry K.W."/>
            <person name="Binder M."/>
            <person name="Choi C."/>
            <person name="Clum A."/>
            <person name="Copeland A."/>
            <person name="Grisel N."/>
            <person name="Haridas S."/>
            <person name="Kipfer T."/>
            <person name="LaButti K."/>
            <person name="Lindquist E."/>
            <person name="Lipzen A."/>
            <person name="Maire R."/>
            <person name="Meier B."/>
            <person name="Mihaltcheva S."/>
            <person name="Molinier V."/>
            <person name="Murat C."/>
            <person name="Poggeler S."/>
            <person name="Quandt C.A."/>
            <person name="Sperisen C."/>
            <person name="Tritt A."/>
            <person name="Tisserant E."/>
            <person name="Crous P.W."/>
            <person name="Henrissat B."/>
            <person name="Nehls U."/>
            <person name="Egli S."/>
            <person name="Spatafora J.W."/>
            <person name="Grigoriev I.V."/>
            <person name="Martin F.M."/>
        </authorList>
    </citation>
    <scope>NUCLEOTIDE SEQUENCE [LARGE SCALE GENOMIC DNA]</scope>
    <source>
        <strain evidence="1 2">CBS 459.81</strain>
    </source>
</reference>
<gene>
    <name evidence="1" type="ORF">K432DRAFT_467036</name>
</gene>